<dbReference type="KEGG" id="iis:EYM_07480"/>
<dbReference type="PANTHER" id="PTHR35005">
    <property type="entry name" value="3-DEHYDRO-SCYLLO-INOSOSE HYDROLASE"/>
    <property type="match status" value="1"/>
</dbReference>
<dbReference type="AlphaFoldDB" id="A0A0U3EBS7"/>
<dbReference type="PANTHER" id="PTHR35005:SF1">
    <property type="entry name" value="2-AMINO-5-FORMYLAMINO-6-RIBOSYLAMINOPYRIMIDIN-4(3H)-ONE 5'-MONOPHOSPHATE DEFORMYLASE"/>
    <property type="match status" value="1"/>
</dbReference>
<dbReference type="OrthoDB" id="46121at2157"/>
<dbReference type="EMBL" id="CP006867">
    <property type="protein sequence ID" value="ALU12782.1"/>
    <property type="molecule type" value="Genomic_DNA"/>
</dbReference>
<evidence type="ECO:0000256" key="1">
    <source>
        <dbReference type="ARBA" id="ARBA00001947"/>
    </source>
</evidence>
<proteinExistence type="predicted"/>
<name>A0A0U3EBS7_9CREN</name>
<dbReference type="Proteomes" id="UP000060778">
    <property type="component" value="Chromosome"/>
</dbReference>
<gene>
    <name evidence="5" type="ORF">EYM_07480</name>
</gene>
<protein>
    <recommendedName>
        <fullName evidence="7">Creatininase</fullName>
    </recommendedName>
</protein>
<dbReference type="SUPFAM" id="SSF102215">
    <property type="entry name" value="Creatininase"/>
    <property type="match status" value="1"/>
</dbReference>
<dbReference type="GO" id="GO:0046872">
    <property type="term" value="F:metal ion binding"/>
    <property type="evidence" value="ECO:0007669"/>
    <property type="project" value="UniProtKB-KW"/>
</dbReference>
<evidence type="ECO:0008006" key="7">
    <source>
        <dbReference type="Google" id="ProtNLM"/>
    </source>
</evidence>
<evidence type="ECO:0000313" key="6">
    <source>
        <dbReference type="Proteomes" id="UP000060778"/>
    </source>
</evidence>
<dbReference type="RefSeq" id="WP_075050452.1">
    <property type="nucleotide sequence ID" value="NZ_CP006867.1"/>
</dbReference>
<evidence type="ECO:0000256" key="4">
    <source>
        <dbReference type="ARBA" id="ARBA00022833"/>
    </source>
</evidence>
<sequence length="255" mass="28773">MDRELSFAHSNVNNLPNSDLLILPIGSIERHGDHLPLGTDTIIAEYVSQRVALKLRNEGYKVFVLPPIWYGYTWSLLHLDGTITIEPSVLKSFIEDILVSLANPRFTRILIINGHGGNKEPIELAVKEALLRLGPGIKIGYISWWDVLDEETLDRALPGSKPLHACEIETSIMLYICPSCVDKEALNRVEPVRPPRRSILRSLEDTRKAFSKGYLGDPKKANEEAGKVIIESVIDKLVDLIKRELTKEKVELEYE</sequence>
<dbReference type="PATRIC" id="fig|940295.4.peg.1455"/>
<accession>A0A0U3EBS7</accession>
<keyword evidence="4" id="KW-0862">Zinc</keyword>
<dbReference type="InterPro" id="IPR003785">
    <property type="entry name" value="Creatininase/forma_Hydrolase"/>
</dbReference>
<keyword evidence="2" id="KW-0479">Metal-binding</keyword>
<dbReference type="Gene3D" id="3.40.50.10310">
    <property type="entry name" value="Creatininase"/>
    <property type="match status" value="1"/>
</dbReference>
<dbReference type="GO" id="GO:0016811">
    <property type="term" value="F:hydrolase activity, acting on carbon-nitrogen (but not peptide) bonds, in linear amides"/>
    <property type="evidence" value="ECO:0007669"/>
    <property type="project" value="TreeGrafter"/>
</dbReference>
<keyword evidence="6" id="KW-1185">Reference proteome</keyword>
<evidence type="ECO:0000256" key="2">
    <source>
        <dbReference type="ARBA" id="ARBA00022723"/>
    </source>
</evidence>
<dbReference type="Pfam" id="PF02633">
    <property type="entry name" value="Creatininase"/>
    <property type="match status" value="1"/>
</dbReference>
<dbReference type="GO" id="GO:0009231">
    <property type="term" value="P:riboflavin biosynthetic process"/>
    <property type="evidence" value="ECO:0007669"/>
    <property type="project" value="TreeGrafter"/>
</dbReference>
<dbReference type="InterPro" id="IPR024087">
    <property type="entry name" value="Creatininase-like_sf"/>
</dbReference>
<organism evidence="5 6">
    <name type="scientific">Ignicoccus islandicus DSM 13165</name>
    <dbReference type="NCBI Taxonomy" id="940295"/>
    <lineage>
        <taxon>Archaea</taxon>
        <taxon>Thermoproteota</taxon>
        <taxon>Thermoprotei</taxon>
        <taxon>Desulfurococcales</taxon>
        <taxon>Desulfurococcaceae</taxon>
        <taxon>Ignicoccus</taxon>
    </lineage>
</organism>
<dbReference type="STRING" id="940295.EYM_07480"/>
<comment type="cofactor">
    <cofactor evidence="1">
        <name>Zn(2+)</name>
        <dbReference type="ChEBI" id="CHEBI:29105"/>
    </cofactor>
</comment>
<evidence type="ECO:0000313" key="5">
    <source>
        <dbReference type="EMBL" id="ALU12782.1"/>
    </source>
</evidence>
<reference evidence="5 6" key="1">
    <citation type="submission" date="2013-11" db="EMBL/GenBank/DDBJ databases">
        <title>Comparative genomics of Ignicoccus.</title>
        <authorList>
            <person name="Podar M."/>
        </authorList>
    </citation>
    <scope>NUCLEOTIDE SEQUENCE [LARGE SCALE GENOMIC DNA]</scope>
    <source>
        <strain evidence="5 6">DSM 13165</strain>
    </source>
</reference>
<keyword evidence="3" id="KW-0378">Hydrolase</keyword>
<dbReference type="GeneID" id="30680869"/>
<evidence type="ECO:0000256" key="3">
    <source>
        <dbReference type="ARBA" id="ARBA00022801"/>
    </source>
</evidence>